<keyword evidence="3" id="KW-1185">Reference proteome</keyword>
<dbReference type="NCBIfam" id="TIGR04183">
    <property type="entry name" value="Por_Secre_tail"/>
    <property type="match status" value="1"/>
</dbReference>
<dbReference type="Pfam" id="PF03415">
    <property type="entry name" value="Peptidase_C11"/>
    <property type="match status" value="1"/>
</dbReference>
<evidence type="ECO:0000313" key="2">
    <source>
        <dbReference type="EMBL" id="TYB30635.1"/>
    </source>
</evidence>
<feature type="domain" description="Secretion system C-terminal sorting" evidence="1">
    <location>
        <begin position="453"/>
        <end position="518"/>
    </location>
</feature>
<dbReference type="EMBL" id="VSIX01000095">
    <property type="protein sequence ID" value="TYB30635.1"/>
    <property type="molecule type" value="Genomic_DNA"/>
</dbReference>
<accession>A0A5D0MFF5</accession>
<dbReference type="Proteomes" id="UP000324143">
    <property type="component" value="Unassembled WGS sequence"/>
</dbReference>
<sequence length="527" mass="61805">EKIKYFFDFSEYRLPKSESNIVIFWGHGFDSNGYNSFLSDKNFENIVDVNEFEELLTYIEDKIGGIDLLILDGCNLADLEFLYQISDIPGNIIASAQNVQGREISYTNLLRESWDNVESVIDLIASDKYYLFNSNTITEFVEYINQNENLLFSERPNGNSDFTSNIQIDNSEAILFFPIETTWRKENVEEIVGIIKQRYNSLFSEDTGWYQKLNSNYGDIDYPEKVSLSYKKLFPNKYRFRWENSFDIAGIDYYKIIEFENINYRIIDSDDFEINEFEYQNGVYSSKDVIKNYTLLTKNFYINNSNLNFFEFDYRYFIADEETDKVTINIYSDGSIIKKFESNKRDIPWTNKFVDISRYNGTNIQLEVLITQEGSSNFNLSKVWIKNMRILSINKNNLEMYKTTGNELITSIPDNTNYYYTIVPVDERGKQGQYSGIIDIVENNEEREEKFTVFPNPCSLSTINVHLKTKSLDKLIIYDIKGREIITRHINATGDLSRTVKINISNLSSGVYYMKFLGRIEKFVVIR</sequence>
<reference evidence="2" key="1">
    <citation type="submission" date="2019-08" db="EMBL/GenBank/DDBJ databases">
        <title>Genomic characterization of a novel candidate phylum (ARYD3) from a high temperature, high salinity tertiary oil reservoir in north central Oklahoma, USA.</title>
        <authorList>
            <person name="Youssef N.H."/>
            <person name="Yadav A."/>
            <person name="Elshahed M.S."/>
        </authorList>
    </citation>
    <scope>NUCLEOTIDE SEQUENCE [LARGE SCALE GENOMIC DNA]</scope>
    <source>
        <strain evidence="2">ARYD3</strain>
    </source>
</reference>
<feature type="non-terminal residue" evidence="2">
    <location>
        <position position="1"/>
    </location>
</feature>
<dbReference type="AlphaFoldDB" id="A0A5D0MFF5"/>
<comment type="caution">
    <text evidence="2">The sequence shown here is derived from an EMBL/GenBank/DDBJ whole genome shotgun (WGS) entry which is preliminary data.</text>
</comment>
<gene>
    <name evidence="2" type="ORF">FXF47_08225</name>
</gene>
<organism evidence="2 3">
    <name type="scientific">Candidatus Mcinerneyibacterium aminivorans</name>
    <dbReference type="NCBI Taxonomy" id="2703815"/>
    <lineage>
        <taxon>Bacteria</taxon>
        <taxon>Candidatus Macinerneyibacteriota</taxon>
        <taxon>Candidatus Mcinerneyibacteria</taxon>
        <taxon>Candidatus Mcinerneyibacteriales</taxon>
        <taxon>Candidatus Mcinerneyibacteriaceae</taxon>
        <taxon>Candidatus Mcinerneyibacterium</taxon>
    </lineage>
</organism>
<dbReference type="InterPro" id="IPR005077">
    <property type="entry name" value="Peptidase_C11"/>
</dbReference>
<dbReference type="Pfam" id="PF18962">
    <property type="entry name" value="Por_Secre_tail"/>
    <property type="match status" value="1"/>
</dbReference>
<name>A0A5D0MFF5_9BACT</name>
<protein>
    <submittedName>
        <fullName evidence="2">T9SS type A sorting domain-containing protein</fullName>
    </submittedName>
</protein>
<dbReference type="InterPro" id="IPR026444">
    <property type="entry name" value="Secre_tail"/>
</dbReference>
<proteinExistence type="predicted"/>
<evidence type="ECO:0000313" key="3">
    <source>
        <dbReference type="Proteomes" id="UP000324143"/>
    </source>
</evidence>
<evidence type="ECO:0000259" key="1">
    <source>
        <dbReference type="Pfam" id="PF18962"/>
    </source>
</evidence>